<keyword evidence="2 11" id="KW-1003">Cell membrane</keyword>
<evidence type="ECO:0000256" key="2">
    <source>
        <dbReference type="ARBA" id="ARBA00022475"/>
    </source>
</evidence>
<dbReference type="STRING" id="1127696.HMPREF9134_01134"/>
<dbReference type="AlphaFoldDB" id="L1NCM7"/>
<evidence type="ECO:0000256" key="8">
    <source>
        <dbReference type="ARBA" id="ARBA00023303"/>
    </source>
</evidence>
<dbReference type="HAMAP" id="MF_00454">
    <property type="entry name" value="FluC"/>
    <property type="match status" value="1"/>
</dbReference>
<keyword evidence="5 11" id="KW-1133">Transmembrane helix</keyword>
<feature type="transmembrane region" description="Helical" evidence="11">
    <location>
        <begin position="38"/>
        <end position="57"/>
    </location>
</feature>
<keyword evidence="8 11" id="KW-0407">Ion channel</keyword>
<evidence type="ECO:0000256" key="7">
    <source>
        <dbReference type="ARBA" id="ARBA00023136"/>
    </source>
</evidence>
<comment type="caution">
    <text evidence="12">The sequence shown here is derived from an EMBL/GenBank/DDBJ whole genome shotgun (WGS) entry which is preliminary data.</text>
</comment>
<keyword evidence="4 11" id="KW-0812">Transmembrane</keyword>
<evidence type="ECO:0000256" key="9">
    <source>
        <dbReference type="ARBA" id="ARBA00035120"/>
    </source>
</evidence>
<sequence>MQPLSFSAFVLVFVGGGVGSLFRYLCSVLSSTLIGIPTPYVTMGINILGSLLIGYLLGLSLGNEGWGMGYRLCFVVGFCGGFTTFSTFSAELFFLLREGQYSYALLYSLASCILALGAVFAGHRLAQS</sequence>
<dbReference type="GO" id="GO:0140114">
    <property type="term" value="P:cellular detoxification of fluoride"/>
    <property type="evidence" value="ECO:0007669"/>
    <property type="project" value="UniProtKB-UniRule"/>
</dbReference>
<comment type="activity regulation">
    <text evidence="11">Na(+) is not transported, but it plays an essential structural role and its presence is essential for fluoride channel function.</text>
</comment>
<evidence type="ECO:0000256" key="4">
    <source>
        <dbReference type="ARBA" id="ARBA00022692"/>
    </source>
</evidence>
<keyword evidence="6 11" id="KW-0406">Ion transport</keyword>
<dbReference type="RefSeq" id="WP_005467177.1">
    <property type="nucleotide sequence ID" value="NZ_KB291030.1"/>
</dbReference>
<organism evidence="12 13">
    <name type="scientific">Porphyromonas catoniae F0037</name>
    <dbReference type="NCBI Taxonomy" id="1127696"/>
    <lineage>
        <taxon>Bacteria</taxon>
        <taxon>Pseudomonadati</taxon>
        <taxon>Bacteroidota</taxon>
        <taxon>Bacteroidia</taxon>
        <taxon>Bacteroidales</taxon>
        <taxon>Porphyromonadaceae</taxon>
        <taxon>Porphyromonas</taxon>
    </lineage>
</organism>
<gene>
    <name evidence="11" type="primary">fluC</name>
    <name evidence="11" type="synonym">crcB</name>
    <name evidence="12" type="ORF">HMPREF9134_01134</name>
</gene>
<evidence type="ECO:0000256" key="5">
    <source>
        <dbReference type="ARBA" id="ARBA00022989"/>
    </source>
</evidence>
<dbReference type="PATRIC" id="fig|1127696.3.peg.1018"/>
<dbReference type="PANTHER" id="PTHR28259">
    <property type="entry name" value="FLUORIDE EXPORT PROTEIN 1-RELATED"/>
    <property type="match status" value="1"/>
</dbReference>
<feature type="binding site" evidence="11">
    <location>
        <position position="83"/>
    </location>
    <ligand>
        <name>Na(+)</name>
        <dbReference type="ChEBI" id="CHEBI:29101"/>
        <note>structural</note>
    </ligand>
</feature>
<dbReference type="HOGENOM" id="CLU_114342_2_3_10"/>
<keyword evidence="3" id="KW-0997">Cell inner membrane</keyword>
<dbReference type="NCBIfam" id="TIGR00494">
    <property type="entry name" value="crcB"/>
    <property type="match status" value="1"/>
</dbReference>
<dbReference type="EMBL" id="AMEQ01000032">
    <property type="protein sequence ID" value="EKY01035.1"/>
    <property type="molecule type" value="Genomic_DNA"/>
</dbReference>
<comment type="subcellular location">
    <subcellularLocation>
        <location evidence="1 11">Cell membrane</location>
        <topology evidence="1 11">Multi-pass membrane protein</topology>
    </subcellularLocation>
</comment>
<evidence type="ECO:0000256" key="10">
    <source>
        <dbReference type="ARBA" id="ARBA00035585"/>
    </source>
</evidence>
<dbReference type="InterPro" id="IPR003691">
    <property type="entry name" value="FluC"/>
</dbReference>
<comment type="catalytic activity">
    <reaction evidence="10">
        <text>fluoride(in) = fluoride(out)</text>
        <dbReference type="Rhea" id="RHEA:76159"/>
        <dbReference type="ChEBI" id="CHEBI:17051"/>
    </reaction>
    <physiologicalReaction direction="left-to-right" evidence="10">
        <dbReference type="Rhea" id="RHEA:76160"/>
    </physiologicalReaction>
</comment>
<dbReference type="Proteomes" id="UP000010408">
    <property type="component" value="Unassembled WGS sequence"/>
</dbReference>
<accession>L1NCM7</accession>
<dbReference type="GO" id="GO:0062054">
    <property type="term" value="F:fluoride channel activity"/>
    <property type="evidence" value="ECO:0007669"/>
    <property type="project" value="UniProtKB-UniRule"/>
</dbReference>
<dbReference type="eggNOG" id="COG0239">
    <property type="taxonomic scope" value="Bacteria"/>
</dbReference>
<comment type="function">
    <text evidence="11">Fluoride-specific ion channel. Important for reducing fluoride concentration in the cell, thus reducing its toxicity.</text>
</comment>
<evidence type="ECO:0000256" key="6">
    <source>
        <dbReference type="ARBA" id="ARBA00023065"/>
    </source>
</evidence>
<keyword evidence="11" id="KW-0915">Sodium</keyword>
<feature type="transmembrane region" description="Helical" evidence="11">
    <location>
        <begin position="6"/>
        <end position="26"/>
    </location>
</feature>
<evidence type="ECO:0000256" key="1">
    <source>
        <dbReference type="ARBA" id="ARBA00004651"/>
    </source>
</evidence>
<comment type="similarity">
    <text evidence="9 11">Belongs to the fluoride channel Fluc/FEX (TC 1.A.43) family.</text>
</comment>
<dbReference type="GO" id="GO:0046872">
    <property type="term" value="F:metal ion binding"/>
    <property type="evidence" value="ECO:0007669"/>
    <property type="project" value="UniProtKB-KW"/>
</dbReference>
<dbReference type="Pfam" id="PF02537">
    <property type="entry name" value="CRCB"/>
    <property type="match status" value="1"/>
</dbReference>
<keyword evidence="11" id="KW-0479">Metal-binding</keyword>
<feature type="binding site" evidence="11">
    <location>
        <position position="80"/>
    </location>
    <ligand>
        <name>Na(+)</name>
        <dbReference type="ChEBI" id="CHEBI:29101"/>
        <note>structural</note>
    </ligand>
</feature>
<proteinExistence type="inferred from homology"/>
<evidence type="ECO:0000313" key="12">
    <source>
        <dbReference type="EMBL" id="EKY01035.1"/>
    </source>
</evidence>
<feature type="transmembrane region" description="Helical" evidence="11">
    <location>
        <begin position="103"/>
        <end position="122"/>
    </location>
</feature>
<reference evidence="12 13" key="1">
    <citation type="submission" date="2012-05" db="EMBL/GenBank/DDBJ databases">
        <authorList>
            <person name="Weinstock G."/>
            <person name="Sodergren E."/>
            <person name="Lobos E.A."/>
            <person name="Fulton L."/>
            <person name="Fulton R."/>
            <person name="Courtney L."/>
            <person name="Fronick C."/>
            <person name="O'Laughlin M."/>
            <person name="Godfrey J."/>
            <person name="Wilson R.M."/>
            <person name="Miner T."/>
            <person name="Farmer C."/>
            <person name="Delehaunty K."/>
            <person name="Cordes M."/>
            <person name="Minx P."/>
            <person name="Tomlinson C."/>
            <person name="Chen J."/>
            <person name="Wollam A."/>
            <person name="Pepin K.H."/>
            <person name="Bhonagiri V."/>
            <person name="Zhang X."/>
            <person name="Suruliraj S."/>
            <person name="Warren W."/>
            <person name="Mitreva M."/>
            <person name="Mardis E.R."/>
            <person name="Wilson R.K."/>
        </authorList>
    </citation>
    <scope>NUCLEOTIDE SEQUENCE [LARGE SCALE GENOMIC DNA]</scope>
    <source>
        <strain evidence="12 13">F0037</strain>
    </source>
</reference>
<dbReference type="PANTHER" id="PTHR28259:SF1">
    <property type="entry name" value="FLUORIDE EXPORT PROTEIN 1-RELATED"/>
    <property type="match status" value="1"/>
</dbReference>
<protein>
    <recommendedName>
        <fullName evidence="11">Fluoride-specific ion channel FluC</fullName>
    </recommendedName>
</protein>
<evidence type="ECO:0000256" key="3">
    <source>
        <dbReference type="ARBA" id="ARBA00022519"/>
    </source>
</evidence>
<evidence type="ECO:0000313" key="13">
    <source>
        <dbReference type="Proteomes" id="UP000010408"/>
    </source>
</evidence>
<name>L1NCM7_9PORP</name>
<feature type="transmembrane region" description="Helical" evidence="11">
    <location>
        <begin position="69"/>
        <end position="96"/>
    </location>
</feature>
<evidence type="ECO:0000256" key="11">
    <source>
        <dbReference type="HAMAP-Rule" id="MF_00454"/>
    </source>
</evidence>
<dbReference type="GO" id="GO:0005886">
    <property type="term" value="C:plasma membrane"/>
    <property type="evidence" value="ECO:0007669"/>
    <property type="project" value="UniProtKB-SubCell"/>
</dbReference>
<keyword evidence="11" id="KW-0813">Transport</keyword>
<keyword evidence="7 11" id="KW-0472">Membrane</keyword>